<gene>
    <name evidence="1" type="ORF">PAXRUDRAFT_767937</name>
</gene>
<sequence>IHCRQLPIPPASVIFVGNELLYTSRSSFLSEIYSSPVSPNSVIFITWITFVLTRSGTSCSPRNRCDIAARDEYKRASGFGSNEYIVSLSPPALPSLLMSHEPINTSPVVCITDIITHPECIHHRTP</sequence>
<dbReference type="HOGENOM" id="CLU_1986892_0_0_1"/>
<dbReference type="EMBL" id="KN826177">
    <property type="protein sequence ID" value="KIK79814.1"/>
    <property type="molecule type" value="Genomic_DNA"/>
</dbReference>
<protein>
    <submittedName>
        <fullName evidence="1">Uncharacterized protein</fullName>
    </submittedName>
</protein>
<feature type="non-terminal residue" evidence="1">
    <location>
        <position position="1"/>
    </location>
</feature>
<evidence type="ECO:0000313" key="2">
    <source>
        <dbReference type="Proteomes" id="UP000054538"/>
    </source>
</evidence>
<organism evidence="1 2">
    <name type="scientific">Paxillus rubicundulus Ve08.2h10</name>
    <dbReference type="NCBI Taxonomy" id="930991"/>
    <lineage>
        <taxon>Eukaryota</taxon>
        <taxon>Fungi</taxon>
        <taxon>Dikarya</taxon>
        <taxon>Basidiomycota</taxon>
        <taxon>Agaricomycotina</taxon>
        <taxon>Agaricomycetes</taxon>
        <taxon>Agaricomycetidae</taxon>
        <taxon>Boletales</taxon>
        <taxon>Paxilineae</taxon>
        <taxon>Paxillaceae</taxon>
        <taxon>Paxillus</taxon>
    </lineage>
</organism>
<dbReference type="AlphaFoldDB" id="A0A0D0DFF6"/>
<reference evidence="2" key="2">
    <citation type="submission" date="2015-01" db="EMBL/GenBank/DDBJ databases">
        <title>Evolutionary Origins and Diversification of the Mycorrhizal Mutualists.</title>
        <authorList>
            <consortium name="DOE Joint Genome Institute"/>
            <consortium name="Mycorrhizal Genomics Consortium"/>
            <person name="Kohler A."/>
            <person name="Kuo A."/>
            <person name="Nagy L.G."/>
            <person name="Floudas D."/>
            <person name="Copeland A."/>
            <person name="Barry K.W."/>
            <person name="Cichocki N."/>
            <person name="Veneault-Fourrey C."/>
            <person name="LaButti K."/>
            <person name="Lindquist E.A."/>
            <person name="Lipzen A."/>
            <person name="Lundell T."/>
            <person name="Morin E."/>
            <person name="Murat C."/>
            <person name="Riley R."/>
            <person name="Ohm R."/>
            <person name="Sun H."/>
            <person name="Tunlid A."/>
            <person name="Henrissat B."/>
            <person name="Grigoriev I.V."/>
            <person name="Hibbett D.S."/>
            <person name="Martin F."/>
        </authorList>
    </citation>
    <scope>NUCLEOTIDE SEQUENCE [LARGE SCALE GENOMIC DNA]</scope>
    <source>
        <strain evidence="2">Ve08.2h10</strain>
    </source>
</reference>
<evidence type="ECO:0000313" key="1">
    <source>
        <dbReference type="EMBL" id="KIK79814.1"/>
    </source>
</evidence>
<keyword evidence="2" id="KW-1185">Reference proteome</keyword>
<name>A0A0D0DFF6_9AGAM</name>
<dbReference type="InParanoid" id="A0A0D0DFF6"/>
<proteinExistence type="predicted"/>
<dbReference type="Proteomes" id="UP000054538">
    <property type="component" value="Unassembled WGS sequence"/>
</dbReference>
<accession>A0A0D0DFF6</accession>
<reference evidence="1 2" key="1">
    <citation type="submission" date="2014-04" db="EMBL/GenBank/DDBJ databases">
        <authorList>
            <consortium name="DOE Joint Genome Institute"/>
            <person name="Kuo A."/>
            <person name="Kohler A."/>
            <person name="Jargeat P."/>
            <person name="Nagy L.G."/>
            <person name="Floudas D."/>
            <person name="Copeland A."/>
            <person name="Barry K.W."/>
            <person name="Cichocki N."/>
            <person name="Veneault-Fourrey C."/>
            <person name="LaButti K."/>
            <person name="Lindquist E.A."/>
            <person name="Lipzen A."/>
            <person name="Lundell T."/>
            <person name="Morin E."/>
            <person name="Murat C."/>
            <person name="Sun H."/>
            <person name="Tunlid A."/>
            <person name="Henrissat B."/>
            <person name="Grigoriev I.V."/>
            <person name="Hibbett D.S."/>
            <person name="Martin F."/>
            <person name="Nordberg H.P."/>
            <person name="Cantor M.N."/>
            <person name="Hua S.X."/>
        </authorList>
    </citation>
    <scope>NUCLEOTIDE SEQUENCE [LARGE SCALE GENOMIC DNA]</scope>
    <source>
        <strain evidence="1 2">Ve08.2h10</strain>
    </source>
</reference>